<name>X0WRL3_9ZZZZ</name>
<dbReference type="InterPro" id="IPR011989">
    <property type="entry name" value="ARM-like"/>
</dbReference>
<protein>
    <recommendedName>
        <fullName evidence="2">Condensin complex subunit 1 C-terminal domain-containing protein</fullName>
    </recommendedName>
</protein>
<dbReference type="Gene3D" id="1.25.10.10">
    <property type="entry name" value="Leucine-rich Repeat Variant"/>
    <property type="match status" value="1"/>
</dbReference>
<proteinExistence type="predicted"/>
<gene>
    <name evidence="1" type="ORF">S01H1_66812</name>
</gene>
<evidence type="ECO:0000313" key="1">
    <source>
        <dbReference type="EMBL" id="GAG33579.1"/>
    </source>
</evidence>
<dbReference type="EMBL" id="BARS01044196">
    <property type="protein sequence ID" value="GAG33579.1"/>
    <property type="molecule type" value="Genomic_DNA"/>
</dbReference>
<feature type="non-terminal residue" evidence="1">
    <location>
        <position position="1"/>
    </location>
</feature>
<accession>X0WRL3</accession>
<comment type="caution">
    <text evidence="1">The sequence shown here is derived from an EMBL/GenBank/DDBJ whole genome shotgun (WGS) entry which is preliminary data.</text>
</comment>
<dbReference type="SUPFAM" id="SSF48371">
    <property type="entry name" value="ARM repeat"/>
    <property type="match status" value="1"/>
</dbReference>
<dbReference type="InterPro" id="IPR016024">
    <property type="entry name" value="ARM-type_fold"/>
</dbReference>
<evidence type="ECO:0008006" key="2">
    <source>
        <dbReference type="Google" id="ProtNLM"/>
    </source>
</evidence>
<organism evidence="1">
    <name type="scientific">marine sediment metagenome</name>
    <dbReference type="NCBI Taxonomy" id="412755"/>
    <lineage>
        <taxon>unclassified sequences</taxon>
        <taxon>metagenomes</taxon>
        <taxon>ecological metagenomes</taxon>
    </lineage>
</organism>
<reference evidence="1" key="1">
    <citation type="journal article" date="2014" name="Front. Microbiol.">
        <title>High frequency of phylogenetically diverse reductive dehalogenase-homologous genes in deep subseafloor sedimentary metagenomes.</title>
        <authorList>
            <person name="Kawai M."/>
            <person name="Futagami T."/>
            <person name="Toyoda A."/>
            <person name="Takaki Y."/>
            <person name="Nishi S."/>
            <person name="Hori S."/>
            <person name="Arai W."/>
            <person name="Tsubouchi T."/>
            <person name="Morono Y."/>
            <person name="Uchiyama I."/>
            <person name="Ito T."/>
            <person name="Fujiyama A."/>
            <person name="Inagaki F."/>
            <person name="Takami H."/>
        </authorList>
    </citation>
    <scope>NUCLEOTIDE SEQUENCE</scope>
    <source>
        <strain evidence="1">Expedition CK06-06</strain>
    </source>
</reference>
<dbReference type="AlphaFoldDB" id="X0WRL3"/>
<sequence length="181" mass="20185">AAASLEKIGHVKRALDLGISNIVYKKVFPSAEVCSDNTESVELVLTEMKKHIDNENVQVKGLEVLYKCLDDAECISDFFSCDNFLSIFISAISSKQIHRQRLALSILLTLSCEQHLCERLSAEDDISTLFQLLVEGDNFPQTLKQILLWTLTNLVAEGKKETPGFALSMLFVSSPLGLKHR</sequence>